<evidence type="ECO:0000256" key="4">
    <source>
        <dbReference type="PIRNR" id="PIRNR005700"/>
    </source>
</evidence>
<evidence type="ECO:0000256" key="5">
    <source>
        <dbReference type="SAM" id="MobiDB-lite"/>
    </source>
</evidence>
<evidence type="ECO:0000313" key="6">
    <source>
        <dbReference type="EMBL" id="EDV35832.2"/>
    </source>
</evidence>
<dbReference type="KEGG" id="dan:6495123"/>
<dbReference type="eggNOG" id="KOG4128">
    <property type="taxonomic scope" value="Eukaryota"/>
</dbReference>
<dbReference type="PIRSF" id="PIRSF005700">
    <property type="entry name" value="PepC"/>
    <property type="match status" value="1"/>
</dbReference>
<keyword evidence="1 4" id="KW-0645">Protease</keyword>
<protein>
    <recommendedName>
        <fullName evidence="4">Bleomycin hydrolase</fullName>
        <ecNumber evidence="4">3.4.22.40</ecNumber>
    </recommendedName>
</protein>
<accession>B3MHJ6</accession>
<dbReference type="GO" id="GO:0070005">
    <property type="term" value="F:cysteine-type aminopeptidase activity"/>
    <property type="evidence" value="ECO:0007669"/>
    <property type="project" value="InterPro"/>
</dbReference>
<comment type="subcellular location">
    <subcellularLocation>
        <location evidence="4">Cytoplasm</location>
    </subcellularLocation>
</comment>
<dbReference type="InterPro" id="IPR004134">
    <property type="entry name" value="Peptidase_C1B"/>
</dbReference>
<evidence type="ECO:0000256" key="1">
    <source>
        <dbReference type="ARBA" id="ARBA00022670"/>
    </source>
</evidence>
<dbReference type="GO" id="GO:0005737">
    <property type="term" value="C:cytoplasm"/>
    <property type="evidence" value="ECO:0007669"/>
    <property type="project" value="UniProtKB-SubCell"/>
</dbReference>
<dbReference type="OrthoDB" id="2666448at2759"/>
<dbReference type="GO" id="GO:0006508">
    <property type="term" value="P:proteolysis"/>
    <property type="evidence" value="ECO:0007669"/>
    <property type="project" value="UniProtKB-KW"/>
</dbReference>
<reference evidence="6 7" key="1">
    <citation type="journal article" date="2007" name="Nature">
        <title>Evolution of genes and genomes on the Drosophila phylogeny.</title>
        <authorList>
            <consortium name="Drosophila 12 Genomes Consortium"/>
            <person name="Clark A.G."/>
            <person name="Eisen M.B."/>
            <person name="Smith D.R."/>
            <person name="Bergman C.M."/>
            <person name="Oliver B."/>
            <person name="Markow T.A."/>
            <person name="Kaufman T.C."/>
            <person name="Kellis M."/>
            <person name="Gelbart W."/>
            <person name="Iyer V.N."/>
            <person name="Pollard D.A."/>
            <person name="Sackton T.B."/>
            <person name="Larracuente A.M."/>
            <person name="Singh N.D."/>
            <person name="Abad J.P."/>
            <person name="Abt D.N."/>
            <person name="Adryan B."/>
            <person name="Aguade M."/>
            <person name="Akashi H."/>
            <person name="Anderson W.W."/>
            <person name="Aquadro C.F."/>
            <person name="Ardell D.H."/>
            <person name="Arguello R."/>
            <person name="Artieri C.G."/>
            <person name="Barbash D.A."/>
            <person name="Barker D."/>
            <person name="Barsanti P."/>
            <person name="Batterham P."/>
            <person name="Batzoglou S."/>
            <person name="Begun D."/>
            <person name="Bhutkar A."/>
            <person name="Blanco E."/>
            <person name="Bosak S.A."/>
            <person name="Bradley R.K."/>
            <person name="Brand A.D."/>
            <person name="Brent M.R."/>
            <person name="Brooks A.N."/>
            <person name="Brown R.H."/>
            <person name="Butlin R.K."/>
            <person name="Caggese C."/>
            <person name="Calvi B.R."/>
            <person name="Bernardo de Carvalho A."/>
            <person name="Caspi A."/>
            <person name="Castrezana S."/>
            <person name="Celniker S.E."/>
            <person name="Chang J.L."/>
            <person name="Chapple C."/>
            <person name="Chatterji S."/>
            <person name="Chinwalla A."/>
            <person name="Civetta A."/>
            <person name="Clifton S.W."/>
            <person name="Comeron J.M."/>
            <person name="Costello J.C."/>
            <person name="Coyne J.A."/>
            <person name="Daub J."/>
            <person name="David R.G."/>
            <person name="Delcher A.L."/>
            <person name="Delehaunty K."/>
            <person name="Do C.B."/>
            <person name="Ebling H."/>
            <person name="Edwards K."/>
            <person name="Eickbush T."/>
            <person name="Evans J.D."/>
            <person name="Filipski A."/>
            <person name="Findeiss S."/>
            <person name="Freyhult E."/>
            <person name="Fulton L."/>
            <person name="Fulton R."/>
            <person name="Garcia A.C."/>
            <person name="Gardiner A."/>
            <person name="Garfield D.A."/>
            <person name="Garvin B.E."/>
            <person name="Gibson G."/>
            <person name="Gilbert D."/>
            <person name="Gnerre S."/>
            <person name="Godfrey J."/>
            <person name="Good R."/>
            <person name="Gotea V."/>
            <person name="Gravely B."/>
            <person name="Greenberg A.J."/>
            <person name="Griffiths-Jones S."/>
            <person name="Gross S."/>
            <person name="Guigo R."/>
            <person name="Gustafson E.A."/>
            <person name="Haerty W."/>
            <person name="Hahn M.W."/>
            <person name="Halligan D.L."/>
            <person name="Halpern A.L."/>
            <person name="Halter G.M."/>
            <person name="Han M.V."/>
            <person name="Heger A."/>
            <person name="Hillier L."/>
            <person name="Hinrichs A.S."/>
            <person name="Holmes I."/>
            <person name="Hoskins R.A."/>
            <person name="Hubisz M.J."/>
            <person name="Hultmark D."/>
            <person name="Huntley M.A."/>
            <person name="Jaffe D.B."/>
            <person name="Jagadeeshan S."/>
            <person name="Jeck W.R."/>
            <person name="Johnson J."/>
            <person name="Jones C.D."/>
            <person name="Jordan W.C."/>
            <person name="Karpen G.H."/>
            <person name="Kataoka E."/>
            <person name="Keightley P.D."/>
            <person name="Kheradpour P."/>
            <person name="Kirkness E.F."/>
            <person name="Koerich L.B."/>
            <person name="Kristiansen K."/>
            <person name="Kudrna D."/>
            <person name="Kulathinal R.J."/>
            <person name="Kumar S."/>
            <person name="Kwok R."/>
            <person name="Lander E."/>
            <person name="Langley C.H."/>
            <person name="Lapoint R."/>
            <person name="Lazzaro B.P."/>
            <person name="Lee S.J."/>
            <person name="Levesque L."/>
            <person name="Li R."/>
            <person name="Lin C.F."/>
            <person name="Lin M.F."/>
            <person name="Lindblad-Toh K."/>
            <person name="Llopart A."/>
            <person name="Long M."/>
            <person name="Low L."/>
            <person name="Lozovsky E."/>
            <person name="Lu J."/>
            <person name="Luo M."/>
            <person name="Machado C.A."/>
            <person name="Makalowski W."/>
            <person name="Marzo M."/>
            <person name="Matsuda M."/>
            <person name="Matzkin L."/>
            <person name="McAllister B."/>
            <person name="McBride C.S."/>
            <person name="McKernan B."/>
            <person name="McKernan K."/>
            <person name="Mendez-Lago M."/>
            <person name="Minx P."/>
            <person name="Mollenhauer M.U."/>
            <person name="Montooth K."/>
            <person name="Mount S.M."/>
            <person name="Mu X."/>
            <person name="Myers E."/>
            <person name="Negre B."/>
            <person name="Newfeld S."/>
            <person name="Nielsen R."/>
            <person name="Noor M.A."/>
            <person name="O'Grady P."/>
            <person name="Pachter L."/>
            <person name="Papaceit M."/>
            <person name="Parisi M.J."/>
            <person name="Parisi M."/>
            <person name="Parts L."/>
            <person name="Pedersen J.S."/>
            <person name="Pesole G."/>
            <person name="Phillippy A.M."/>
            <person name="Ponting C.P."/>
            <person name="Pop M."/>
            <person name="Porcelli D."/>
            <person name="Powell J.R."/>
            <person name="Prohaska S."/>
            <person name="Pruitt K."/>
            <person name="Puig M."/>
            <person name="Quesneville H."/>
            <person name="Ram K.R."/>
            <person name="Rand D."/>
            <person name="Rasmussen M.D."/>
            <person name="Reed L.K."/>
            <person name="Reenan R."/>
            <person name="Reily A."/>
            <person name="Remington K.A."/>
            <person name="Rieger T.T."/>
            <person name="Ritchie M.G."/>
            <person name="Robin C."/>
            <person name="Rogers Y.H."/>
            <person name="Rohde C."/>
            <person name="Rozas J."/>
            <person name="Rubenfield M.J."/>
            <person name="Ruiz A."/>
            <person name="Russo S."/>
            <person name="Salzberg S.L."/>
            <person name="Sanchez-Gracia A."/>
            <person name="Saranga D.J."/>
            <person name="Sato H."/>
            <person name="Schaeffer S.W."/>
            <person name="Schatz M.C."/>
            <person name="Schlenke T."/>
            <person name="Schwartz R."/>
            <person name="Segarra C."/>
            <person name="Singh R.S."/>
            <person name="Sirot L."/>
            <person name="Sirota M."/>
            <person name="Sisneros N.B."/>
            <person name="Smith C.D."/>
            <person name="Smith T.F."/>
            <person name="Spieth J."/>
            <person name="Stage D.E."/>
            <person name="Stark A."/>
            <person name="Stephan W."/>
            <person name="Strausberg R.L."/>
            <person name="Strempel S."/>
            <person name="Sturgill D."/>
            <person name="Sutton G."/>
            <person name="Sutton G.G."/>
            <person name="Tao W."/>
            <person name="Teichmann S."/>
            <person name="Tobari Y.N."/>
            <person name="Tomimura Y."/>
            <person name="Tsolas J.M."/>
            <person name="Valente V.L."/>
            <person name="Venter E."/>
            <person name="Venter J.C."/>
            <person name="Vicario S."/>
            <person name="Vieira F.G."/>
            <person name="Vilella A.J."/>
            <person name="Villasante A."/>
            <person name="Walenz B."/>
            <person name="Wang J."/>
            <person name="Wasserman M."/>
            <person name="Watts T."/>
            <person name="Wilson D."/>
            <person name="Wilson R.K."/>
            <person name="Wing R.A."/>
            <person name="Wolfner M.F."/>
            <person name="Wong A."/>
            <person name="Wong G.K."/>
            <person name="Wu C.I."/>
            <person name="Wu G."/>
            <person name="Yamamoto D."/>
            <person name="Yang H.P."/>
            <person name="Yang S.P."/>
            <person name="Yorke J.A."/>
            <person name="Yoshida K."/>
            <person name="Zdobnov E."/>
            <person name="Zhang P."/>
            <person name="Zhang Y."/>
            <person name="Zimin A.V."/>
            <person name="Baldwin J."/>
            <person name="Abdouelleil A."/>
            <person name="Abdulkadir J."/>
            <person name="Abebe A."/>
            <person name="Abera B."/>
            <person name="Abreu J."/>
            <person name="Acer S.C."/>
            <person name="Aftuck L."/>
            <person name="Alexander A."/>
            <person name="An P."/>
            <person name="Anderson E."/>
            <person name="Anderson S."/>
            <person name="Arachi H."/>
            <person name="Azer M."/>
            <person name="Bachantsang P."/>
            <person name="Barry A."/>
            <person name="Bayul T."/>
            <person name="Berlin A."/>
            <person name="Bessette D."/>
            <person name="Bloom T."/>
            <person name="Blye J."/>
            <person name="Boguslavskiy L."/>
            <person name="Bonnet C."/>
            <person name="Boukhgalter B."/>
            <person name="Bourzgui I."/>
            <person name="Brown A."/>
            <person name="Cahill P."/>
            <person name="Channer S."/>
            <person name="Cheshatsang Y."/>
            <person name="Chuda L."/>
            <person name="Citroen M."/>
            <person name="Collymore A."/>
            <person name="Cooke P."/>
            <person name="Costello M."/>
            <person name="D'Aco K."/>
            <person name="Daza R."/>
            <person name="De Haan G."/>
            <person name="DeGray S."/>
            <person name="DeMaso C."/>
            <person name="Dhargay N."/>
            <person name="Dooley K."/>
            <person name="Dooley E."/>
            <person name="Doricent M."/>
            <person name="Dorje P."/>
            <person name="Dorjee K."/>
            <person name="Dupes A."/>
            <person name="Elong R."/>
            <person name="Falk J."/>
            <person name="Farina A."/>
            <person name="Faro S."/>
            <person name="Ferguson D."/>
            <person name="Fisher S."/>
            <person name="Foley C.D."/>
            <person name="Franke A."/>
            <person name="Friedrich D."/>
            <person name="Gadbois L."/>
            <person name="Gearin G."/>
            <person name="Gearin C.R."/>
            <person name="Giannoukos G."/>
            <person name="Goode T."/>
            <person name="Graham J."/>
            <person name="Grandbois E."/>
            <person name="Grewal S."/>
            <person name="Gyaltsen K."/>
            <person name="Hafez N."/>
            <person name="Hagos B."/>
            <person name="Hall J."/>
            <person name="Henson C."/>
            <person name="Hollinger A."/>
            <person name="Honan T."/>
            <person name="Huard M.D."/>
            <person name="Hughes L."/>
            <person name="Hurhula B."/>
            <person name="Husby M.E."/>
            <person name="Kamat A."/>
            <person name="Kanga B."/>
            <person name="Kashin S."/>
            <person name="Khazanovich D."/>
            <person name="Kisner P."/>
            <person name="Lance K."/>
            <person name="Lara M."/>
            <person name="Lee W."/>
            <person name="Lennon N."/>
            <person name="Letendre F."/>
            <person name="LeVine R."/>
            <person name="Lipovsky A."/>
            <person name="Liu X."/>
            <person name="Liu J."/>
            <person name="Liu S."/>
            <person name="Lokyitsang T."/>
            <person name="Lokyitsang Y."/>
            <person name="Lubonja R."/>
            <person name="Lui A."/>
            <person name="MacDonald P."/>
            <person name="Magnisalis V."/>
            <person name="Maru K."/>
            <person name="Matthews C."/>
            <person name="McCusker W."/>
            <person name="McDonough S."/>
            <person name="Mehta T."/>
            <person name="Meldrim J."/>
            <person name="Meneus L."/>
            <person name="Mihai O."/>
            <person name="Mihalev A."/>
            <person name="Mihova T."/>
            <person name="Mittelman R."/>
            <person name="Mlenga V."/>
            <person name="Montmayeur A."/>
            <person name="Mulrain L."/>
            <person name="Navidi A."/>
            <person name="Naylor J."/>
            <person name="Negash T."/>
            <person name="Nguyen T."/>
            <person name="Nguyen N."/>
            <person name="Nicol R."/>
            <person name="Norbu C."/>
            <person name="Norbu N."/>
            <person name="Novod N."/>
            <person name="O'Neill B."/>
            <person name="Osman S."/>
            <person name="Markiewicz E."/>
            <person name="Oyono O.L."/>
            <person name="Patti C."/>
            <person name="Phunkhang P."/>
            <person name="Pierre F."/>
            <person name="Priest M."/>
            <person name="Raghuraman S."/>
            <person name="Rege F."/>
            <person name="Reyes R."/>
            <person name="Rise C."/>
            <person name="Rogov P."/>
            <person name="Ross K."/>
            <person name="Ryan E."/>
            <person name="Settipalli S."/>
            <person name="Shea T."/>
            <person name="Sherpa N."/>
            <person name="Shi L."/>
            <person name="Shih D."/>
            <person name="Sparrow T."/>
            <person name="Spaulding J."/>
            <person name="Stalker J."/>
            <person name="Stange-Thomann N."/>
            <person name="Stavropoulos S."/>
            <person name="Stone C."/>
            <person name="Strader C."/>
            <person name="Tesfaye S."/>
            <person name="Thomson T."/>
            <person name="Thoulutsang Y."/>
            <person name="Thoulutsang D."/>
            <person name="Topham K."/>
            <person name="Topping I."/>
            <person name="Tsamla T."/>
            <person name="Vassiliev H."/>
            <person name="Vo A."/>
            <person name="Wangchuk T."/>
            <person name="Wangdi T."/>
            <person name="Weiand M."/>
            <person name="Wilkinson J."/>
            <person name="Wilson A."/>
            <person name="Yadav S."/>
            <person name="Young G."/>
            <person name="Yu Q."/>
            <person name="Zembek L."/>
            <person name="Zhong D."/>
            <person name="Zimmer A."/>
            <person name="Zwirko Z."/>
            <person name="Jaffe D.B."/>
            <person name="Alvarez P."/>
            <person name="Brockman W."/>
            <person name="Butler J."/>
            <person name="Chin C."/>
            <person name="Gnerre S."/>
            <person name="Grabherr M."/>
            <person name="Kleber M."/>
            <person name="Mauceli E."/>
            <person name="MacCallum I."/>
        </authorList>
    </citation>
    <scope>NUCLEOTIDE SEQUENCE [LARGE SCALE GENOMIC DNA]</scope>
    <source>
        <strain evidence="7">Tucson 14024-0371.13</strain>
    </source>
</reference>
<dbReference type="HOGENOM" id="CLU_038600_0_1_1"/>
<dbReference type="EC" id="3.4.22.40" evidence="4"/>
<feature type="region of interest" description="Disordered" evidence="5">
    <location>
        <begin position="421"/>
        <end position="446"/>
    </location>
</feature>
<name>B3MHJ6_DROAN</name>
<evidence type="ECO:0000256" key="3">
    <source>
        <dbReference type="ARBA" id="ARBA00022807"/>
    </source>
</evidence>
<dbReference type="AlphaFoldDB" id="B3MHJ6"/>
<dbReference type="InterPro" id="IPR038765">
    <property type="entry name" value="Papain-like_cys_pep_sf"/>
</dbReference>
<keyword evidence="7" id="KW-1185">Reference proteome</keyword>
<feature type="compositionally biased region" description="Basic and acidic residues" evidence="5">
    <location>
        <begin position="429"/>
        <end position="443"/>
    </location>
</feature>
<dbReference type="Pfam" id="PF03051">
    <property type="entry name" value="Peptidase_C1_2"/>
    <property type="match status" value="2"/>
</dbReference>
<keyword evidence="3 4" id="KW-0788">Thiol protease</keyword>
<evidence type="ECO:0000313" key="7">
    <source>
        <dbReference type="Proteomes" id="UP000007801"/>
    </source>
</evidence>
<comment type="catalytic activity">
    <reaction evidence="4">
        <text>Inactivates bleomycin B2 (a cytotoxic glycometallopeptide) by hydrolysis of a carboxyamide bond of beta-aminoalanine, but also shows general aminopeptidase activity. The specificity varies somewhat with source, but amino acid arylamides of Met, Leu and Ala are preferred.</text>
        <dbReference type="EC" id="3.4.22.40"/>
    </reaction>
</comment>
<keyword evidence="4" id="KW-0963">Cytoplasm</keyword>
<dbReference type="GO" id="GO:0004197">
    <property type="term" value="F:cysteine-type endopeptidase activity"/>
    <property type="evidence" value="ECO:0007669"/>
    <property type="project" value="UniProtKB-EC"/>
</dbReference>
<gene>
    <name evidence="6" type="primary">Dana\GF12272</name>
    <name evidence="6" type="synonym">dana_GLEANR_12278</name>
    <name evidence="6" type="ORF">GF12272</name>
</gene>
<evidence type="ECO:0000256" key="2">
    <source>
        <dbReference type="ARBA" id="ARBA00022801"/>
    </source>
</evidence>
<sequence length="500" mass="56382">MSTIGIDGPSAGMLFPLTDRQLSEWRFDFYGSPRNRLAQNVCTARNPINACLRSAAELSTVLDGDKKWYEVNATGKAATGGPGWICTGLDLLRLEFVKNFPVPVDFEFSTGHLVFWHKLERCNYFLCTASDLLERCEPLDGRNFRHLMKHAIPDGGNWQMFVNLVRKHGVMPKSCYLTSKPKSGAQLNKILRSKLHEYASLLHARYTFDGDGTQLPKLIGRMMARLYKVVTICLGEPPEEFHWTYYDQKKRFQSLQHLTALHFYEMMVAKYTNLTEFVCLGHDPRVSSGYHKNFEVAHSSNMVDGLTHRFNNQPMEVLLQILTDSLAGDKAVWLTCDLCPKFSARRETLSLIQKTHNFSVLFGLDVGNSFSKADRMVYKESRPDAALLLTAVGVNSINDPVEFRTISASVAGKTESTISLHEDGDDDVKEEKDKKDKEGDAVKKKAKKTKAATVDADWLREYGFEIVVHESFVPVGILNSSRFPKHTTLPPWDPMGSLLG</sequence>
<organism evidence="6 7">
    <name type="scientific">Drosophila ananassae</name>
    <name type="common">Fruit fly</name>
    <dbReference type="NCBI Taxonomy" id="7217"/>
    <lineage>
        <taxon>Eukaryota</taxon>
        <taxon>Metazoa</taxon>
        <taxon>Ecdysozoa</taxon>
        <taxon>Arthropoda</taxon>
        <taxon>Hexapoda</taxon>
        <taxon>Insecta</taxon>
        <taxon>Pterygota</taxon>
        <taxon>Neoptera</taxon>
        <taxon>Endopterygota</taxon>
        <taxon>Diptera</taxon>
        <taxon>Brachycera</taxon>
        <taxon>Muscomorpha</taxon>
        <taxon>Ephydroidea</taxon>
        <taxon>Drosophilidae</taxon>
        <taxon>Drosophila</taxon>
        <taxon>Sophophora</taxon>
    </lineage>
</organism>
<dbReference type="Gene3D" id="3.90.70.10">
    <property type="entry name" value="Cysteine proteinases"/>
    <property type="match status" value="2"/>
</dbReference>
<dbReference type="EMBL" id="CH902619">
    <property type="protein sequence ID" value="EDV35832.2"/>
    <property type="molecule type" value="Genomic_DNA"/>
</dbReference>
<dbReference type="PANTHER" id="PTHR10363">
    <property type="entry name" value="BLEOMYCIN HYDROLASE"/>
    <property type="match status" value="1"/>
</dbReference>
<dbReference type="InParanoid" id="B3MHJ6"/>
<dbReference type="Proteomes" id="UP000007801">
    <property type="component" value="Unassembled WGS sequence"/>
</dbReference>
<dbReference type="PANTHER" id="PTHR10363:SF2">
    <property type="entry name" value="BLEOMYCIN HYDROLASE"/>
    <property type="match status" value="1"/>
</dbReference>
<proteinExistence type="inferred from homology"/>
<dbReference type="GeneID" id="6495123"/>
<dbReference type="SUPFAM" id="SSF54001">
    <property type="entry name" value="Cysteine proteinases"/>
    <property type="match status" value="1"/>
</dbReference>
<comment type="similarity">
    <text evidence="4">Belongs to the peptidase C1 family.</text>
</comment>
<keyword evidence="2 4" id="KW-0378">Hydrolase</keyword>